<evidence type="ECO:0000313" key="4">
    <source>
        <dbReference type="EMBL" id="SNZ11384.1"/>
    </source>
</evidence>
<dbReference type="InterPro" id="IPR004401">
    <property type="entry name" value="YbaB/EbfC"/>
</dbReference>
<gene>
    <name evidence="4" type="ORF">SAMN06265182_2050</name>
</gene>
<dbReference type="Proteomes" id="UP000219036">
    <property type="component" value="Unassembled WGS sequence"/>
</dbReference>
<organism evidence="4 5">
    <name type="scientific">Persephonella hydrogeniphila</name>
    <dbReference type="NCBI Taxonomy" id="198703"/>
    <lineage>
        <taxon>Bacteria</taxon>
        <taxon>Pseudomonadati</taxon>
        <taxon>Aquificota</taxon>
        <taxon>Aquificia</taxon>
        <taxon>Aquificales</taxon>
        <taxon>Hydrogenothermaceae</taxon>
        <taxon>Persephonella</taxon>
    </lineage>
</organism>
<dbReference type="AlphaFoldDB" id="A0A285NPC9"/>
<comment type="subcellular location">
    <subcellularLocation>
        <location evidence="2">Cytoplasm</location>
        <location evidence="2">Nucleoid</location>
    </subcellularLocation>
</comment>
<feature type="coiled-coil region" evidence="3">
    <location>
        <begin position="7"/>
        <end position="34"/>
    </location>
</feature>
<proteinExistence type="inferred from homology"/>
<sequence>MFNLGNLGDMMKMMKTMQENMERAKEELRNEDIIVEVGGGMVKIVVNGLGEAKDVFIDKTLLNEENHEILQDLLVAAINEANSRSKEVMSQKLSQAAGLPGNIPGLGNLL</sequence>
<dbReference type="Pfam" id="PF02575">
    <property type="entry name" value="YbaB_DNA_bd"/>
    <property type="match status" value="1"/>
</dbReference>
<dbReference type="HAMAP" id="MF_00274">
    <property type="entry name" value="DNA_YbaB_EbfC"/>
    <property type="match status" value="1"/>
</dbReference>
<comment type="similarity">
    <text evidence="2">Belongs to the YbaB/EbfC family.</text>
</comment>
<dbReference type="InterPro" id="IPR036894">
    <property type="entry name" value="YbaB-like_sf"/>
</dbReference>
<dbReference type="PANTHER" id="PTHR33449">
    <property type="entry name" value="NUCLEOID-ASSOCIATED PROTEIN YBAB"/>
    <property type="match status" value="1"/>
</dbReference>
<evidence type="ECO:0000256" key="1">
    <source>
        <dbReference type="ARBA" id="ARBA00023125"/>
    </source>
</evidence>
<keyword evidence="1 2" id="KW-0238">DNA-binding</keyword>
<evidence type="ECO:0000256" key="3">
    <source>
        <dbReference type="SAM" id="Coils"/>
    </source>
</evidence>
<dbReference type="NCBIfam" id="TIGR00103">
    <property type="entry name" value="DNA_YbaB_EbfC"/>
    <property type="match status" value="1"/>
</dbReference>
<accession>A0A285NPC9</accession>
<dbReference type="EMBL" id="OBEI01000014">
    <property type="protein sequence ID" value="SNZ11384.1"/>
    <property type="molecule type" value="Genomic_DNA"/>
</dbReference>
<dbReference type="SUPFAM" id="SSF82607">
    <property type="entry name" value="YbaB-like"/>
    <property type="match status" value="1"/>
</dbReference>
<keyword evidence="3" id="KW-0175">Coiled coil</keyword>
<dbReference type="GO" id="GO:0005829">
    <property type="term" value="C:cytosol"/>
    <property type="evidence" value="ECO:0007669"/>
    <property type="project" value="TreeGrafter"/>
</dbReference>
<protein>
    <recommendedName>
        <fullName evidence="2">Nucleoid-associated protein SAMN06265182_2050</fullName>
    </recommendedName>
</protein>
<keyword evidence="5" id="KW-1185">Reference proteome</keyword>
<evidence type="ECO:0000256" key="2">
    <source>
        <dbReference type="HAMAP-Rule" id="MF_00274"/>
    </source>
</evidence>
<comment type="function">
    <text evidence="2">Binds to DNA and alters its conformation. May be involved in regulation of gene expression, nucleoid organization and DNA protection.</text>
</comment>
<evidence type="ECO:0000313" key="5">
    <source>
        <dbReference type="Proteomes" id="UP000219036"/>
    </source>
</evidence>
<name>A0A285NPC9_9AQUI</name>
<dbReference type="OrthoDB" id="9795263at2"/>
<reference evidence="5" key="1">
    <citation type="submission" date="2017-09" db="EMBL/GenBank/DDBJ databases">
        <authorList>
            <person name="Varghese N."/>
            <person name="Submissions S."/>
        </authorList>
    </citation>
    <scope>NUCLEOTIDE SEQUENCE [LARGE SCALE GENOMIC DNA]</scope>
    <source>
        <strain evidence="5">DSM 15103</strain>
    </source>
</reference>
<dbReference type="PIRSF" id="PIRSF004555">
    <property type="entry name" value="UCP004555"/>
    <property type="match status" value="1"/>
</dbReference>
<dbReference type="PANTHER" id="PTHR33449:SF1">
    <property type="entry name" value="NUCLEOID-ASSOCIATED PROTEIN YBAB"/>
    <property type="match status" value="1"/>
</dbReference>
<comment type="subunit">
    <text evidence="2">Homodimer.</text>
</comment>
<keyword evidence="2" id="KW-0963">Cytoplasm</keyword>
<dbReference type="Gene3D" id="3.30.1310.10">
    <property type="entry name" value="Nucleoid-associated protein YbaB-like domain"/>
    <property type="match status" value="1"/>
</dbReference>
<dbReference type="RefSeq" id="WP_097001189.1">
    <property type="nucleotide sequence ID" value="NZ_OBEI01000014.1"/>
</dbReference>
<dbReference type="GO" id="GO:0043590">
    <property type="term" value="C:bacterial nucleoid"/>
    <property type="evidence" value="ECO:0007669"/>
    <property type="project" value="UniProtKB-UniRule"/>
</dbReference>
<dbReference type="GO" id="GO:0003677">
    <property type="term" value="F:DNA binding"/>
    <property type="evidence" value="ECO:0007669"/>
    <property type="project" value="UniProtKB-UniRule"/>
</dbReference>